<accession>A0ABP0GFE0</accession>
<evidence type="ECO:0000256" key="5">
    <source>
        <dbReference type="SAM" id="MobiDB-lite"/>
    </source>
</evidence>
<dbReference type="InterPro" id="IPR031824">
    <property type="entry name" value="RNF220_mid"/>
</dbReference>
<sequence length="733" mass="81419">MAGFNKFPGFDRYQADLRFLDNPSSHITQQPHPTATASVPPAPHPFIAHFYPMVTGSEQPNLGYAHPSNPISQSSSAAALVALAASGCVGKSFSSQLLQNFQKQSLKKRLSLKGNLSHELSKSDDPPSKKSRQQFDVESLTEKSSTAFTGGINSSQAQQNAILQYGGFPALNASPVHSAWQQLLYRFRYPDFSPEISKDFSPFGEENKFLSSRMSQESNPLGTSFPANSANMPVTDNGLGRSAFFVRKQIDFDKAANEKLNRSPSVDEELSAENQKVNGKRTKDSDRKCISTMTGIRDGDSRASSCEGYAVGNVTEKNALGCGRCSSTSSNQSNSDEPRSRRRKRVGSFADTCPVCGVTVRPSELAAHMRLEIEKLARMPGEMRRRNVNRNSSDRSTSRFFPSGLCASTSTTGKRLAEVSTDSDRTNRLKTYQKVRSNRVERLNTRVGQCLRAQRSLATSETEIAGLSRNPVWPNSTWTTHFQGLPSNCPVCCNRLIGSLSEMHEHIGRCLRQKNANRVMEDEDLEVDVETNELPRYLNANRSLSPHDEQTSNKSFGSEYEWCGQTRVRATALAGSDALATSSGFYVVKPSSPGPESYLNVDTDDTQSYGLAQFSEADLIPFVPNTKRDEDEYASSFSAKKSELLFPHEVLSTSENKEVDTISAFRLKIEQLENEKRITRCMICMETYKDPVTSIQCWHVHCEKCWLRALAVKKLCPQCNAITPPDKLRRIYL</sequence>
<feature type="compositionally biased region" description="Basic and acidic residues" evidence="5">
    <location>
        <begin position="119"/>
        <end position="128"/>
    </location>
</feature>
<evidence type="ECO:0000259" key="6">
    <source>
        <dbReference type="PROSITE" id="PS50089"/>
    </source>
</evidence>
<dbReference type="PROSITE" id="PS50089">
    <property type="entry name" value="ZF_RING_2"/>
    <property type="match status" value="1"/>
</dbReference>
<dbReference type="SUPFAM" id="SSF57850">
    <property type="entry name" value="RING/U-box"/>
    <property type="match status" value="1"/>
</dbReference>
<dbReference type="CDD" id="cd16563">
    <property type="entry name" value="RING-HC_RNF220"/>
    <property type="match status" value="1"/>
</dbReference>
<dbReference type="InterPro" id="IPR052443">
    <property type="entry name" value="E3_ubiq-ligase_RNF220-like"/>
</dbReference>
<dbReference type="InterPro" id="IPR013083">
    <property type="entry name" value="Znf_RING/FYVE/PHD"/>
</dbReference>
<keyword evidence="2 4" id="KW-0863">Zinc-finger</keyword>
<feature type="region of interest" description="Disordered" evidence="5">
    <location>
        <begin position="117"/>
        <end position="139"/>
    </location>
</feature>
<protein>
    <recommendedName>
        <fullName evidence="6">RING-type domain-containing protein</fullName>
    </recommendedName>
</protein>
<dbReference type="EMBL" id="CAWYQH010000108">
    <property type="protein sequence ID" value="CAK8689566.1"/>
    <property type="molecule type" value="Genomic_DNA"/>
</dbReference>
<dbReference type="Pfam" id="PF13923">
    <property type="entry name" value="zf-C3HC4_2"/>
    <property type="match status" value="1"/>
</dbReference>
<gene>
    <name evidence="7" type="ORF">CVLEPA_LOCUS21553</name>
</gene>
<name>A0ABP0GFE0_CLALP</name>
<feature type="region of interest" description="Disordered" evidence="5">
    <location>
        <begin position="322"/>
        <end position="346"/>
    </location>
</feature>
<evidence type="ECO:0000256" key="3">
    <source>
        <dbReference type="ARBA" id="ARBA00022833"/>
    </source>
</evidence>
<evidence type="ECO:0000256" key="2">
    <source>
        <dbReference type="ARBA" id="ARBA00022771"/>
    </source>
</evidence>
<dbReference type="PANTHER" id="PTHR13459">
    <property type="entry name" value="E3 UBIQUITIN-PROTEIN LIGASE RNF220 ISOFORM X1"/>
    <property type="match status" value="1"/>
</dbReference>
<proteinExistence type="predicted"/>
<comment type="caution">
    <text evidence="7">The sequence shown here is derived from an EMBL/GenBank/DDBJ whole genome shotgun (WGS) entry which is preliminary data.</text>
</comment>
<evidence type="ECO:0000313" key="7">
    <source>
        <dbReference type="EMBL" id="CAK8689566.1"/>
    </source>
</evidence>
<dbReference type="Pfam" id="PF15926">
    <property type="entry name" value="RNF220"/>
    <property type="match status" value="2"/>
</dbReference>
<dbReference type="Gene3D" id="3.30.40.10">
    <property type="entry name" value="Zinc/RING finger domain, C3HC4 (zinc finger)"/>
    <property type="match status" value="1"/>
</dbReference>
<keyword evidence="1" id="KW-0479">Metal-binding</keyword>
<reference evidence="7 8" key="1">
    <citation type="submission" date="2024-02" db="EMBL/GenBank/DDBJ databases">
        <authorList>
            <person name="Daric V."/>
            <person name="Darras S."/>
        </authorList>
    </citation>
    <scope>NUCLEOTIDE SEQUENCE [LARGE SCALE GENOMIC DNA]</scope>
</reference>
<dbReference type="PANTHER" id="PTHR13459:SF1">
    <property type="entry name" value="E3 UBIQUITIN-PROTEIN LIGASE RNF220 ISOFORM X1"/>
    <property type="match status" value="1"/>
</dbReference>
<organism evidence="7 8">
    <name type="scientific">Clavelina lepadiformis</name>
    <name type="common">Light-bulb sea squirt</name>
    <name type="synonym">Ascidia lepadiformis</name>
    <dbReference type="NCBI Taxonomy" id="159417"/>
    <lineage>
        <taxon>Eukaryota</taxon>
        <taxon>Metazoa</taxon>
        <taxon>Chordata</taxon>
        <taxon>Tunicata</taxon>
        <taxon>Ascidiacea</taxon>
        <taxon>Aplousobranchia</taxon>
        <taxon>Clavelinidae</taxon>
        <taxon>Clavelina</taxon>
    </lineage>
</organism>
<feature type="region of interest" description="Disordered" evidence="5">
    <location>
        <begin position="259"/>
        <end position="286"/>
    </location>
</feature>
<feature type="compositionally biased region" description="Low complexity" evidence="5">
    <location>
        <begin position="326"/>
        <end position="335"/>
    </location>
</feature>
<keyword evidence="8" id="KW-1185">Reference proteome</keyword>
<evidence type="ECO:0000256" key="1">
    <source>
        <dbReference type="ARBA" id="ARBA00022723"/>
    </source>
</evidence>
<evidence type="ECO:0000313" key="8">
    <source>
        <dbReference type="Proteomes" id="UP001642483"/>
    </source>
</evidence>
<keyword evidence="3" id="KW-0862">Zinc</keyword>
<evidence type="ECO:0000256" key="4">
    <source>
        <dbReference type="PROSITE-ProRule" id="PRU00175"/>
    </source>
</evidence>
<dbReference type="Proteomes" id="UP001642483">
    <property type="component" value="Unassembled WGS sequence"/>
</dbReference>
<dbReference type="InterPro" id="IPR001841">
    <property type="entry name" value="Znf_RING"/>
</dbReference>
<dbReference type="InterPro" id="IPR040178">
    <property type="entry name" value="RNF220_RING"/>
</dbReference>
<feature type="domain" description="RING-type" evidence="6">
    <location>
        <begin position="681"/>
        <end position="720"/>
    </location>
</feature>